<sequence length="208" mass="23901">MVRLLPRDTRFFQYFQEGAENAREVAQGLSDILDDFTDVPDRVRRLEDLEHRGDEITHRVLTALDTTFLTPFDREDIRELAAALDDFIDYITAAAGRLVLYKIDRPTERARLFGRIIAEQGTAIAAAMNLLAQDNHRREIMTYIVEINRLEDEADDALSDALAELYADVHDIPSVIKEIRWEELYHRLEDVADRGEDLANTLEGIISK</sequence>
<dbReference type="InterPro" id="IPR052912">
    <property type="entry name" value="UPF0111_domain"/>
</dbReference>
<reference evidence="3 4" key="2">
    <citation type="journal article" date="2010" name="Stand. Genomic Sci.">
        <title>Complete genome sequence of Desulfohalobium retbaense type strain (HR(100)).</title>
        <authorList>
            <person name="Spring S."/>
            <person name="Nolan M."/>
            <person name="Lapidus A."/>
            <person name="Glavina Del Rio T."/>
            <person name="Copeland A."/>
            <person name="Tice H."/>
            <person name="Cheng J.F."/>
            <person name="Lucas S."/>
            <person name="Land M."/>
            <person name="Chen F."/>
            <person name="Bruce D."/>
            <person name="Goodwin L."/>
            <person name="Pitluck S."/>
            <person name="Ivanova N."/>
            <person name="Mavromatis K."/>
            <person name="Mikhailova N."/>
            <person name="Pati A."/>
            <person name="Chen A."/>
            <person name="Palaniappan K."/>
            <person name="Hauser L."/>
            <person name="Chang Y.J."/>
            <person name="Jeffries C.D."/>
            <person name="Munk C."/>
            <person name="Kiss H."/>
            <person name="Chain P."/>
            <person name="Han C."/>
            <person name="Brettin T."/>
            <person name="Detter J.C."/>
            <person name="Schuler E."/>
            <person name="Goker M."/>
            <person name="Rohde M."/>
            <person name="Bristow J."/>
            <person name="Eisen J.A."/>
            <person name="Markowitz V."/>
            <person name="Hugenholtz P."/>
            <person name="Kyrpides N.C."/>
            <person name="Klenk H.P."/>
        </authorList>
    </citation>
    <scope>NUCLEOTIDE SEQUENCE [LARGE SCALE GENOMIC DNA]</scope>
    <source>
        <strain evidence="4">ATCC 49802 / DSM 20745 / S 6022</strain>
    </source>
</reference>
<dbReference type="AlphaFoldDB" id="D1C9N8"/>
<name>D1C9N8_SPHTD</name>
<dbReference type="OrthoDB" id="9797568at2"/>
<accession>D1C9N8</accession>
<keyword evidence="2" id="KW-0175">Coiled coil</keyword>
<dbReference type="eggNOG" id="COG1392">
    <property type="taxonomic scope" value="Bacteria"/>
</dbReference>
<dbReference type="Pfam" id="PF01865">
    <property type="entry name" value="PhoU_div"/>
    <property type="match status" value="1"/>
</dbReference>
<feature type="coiled-coil region" evidence="2">
    <location>
        <begin position="133"/>
        <end position="160"/>
    </location>
</feature>
<dbReference type="STRING" id="479434.Sthe_3131"/>
<gene>
    <name evidence="3" type="ordered locus">Sthe_3131</name>
</gene>
<evidence type="ECO:0000256" key="1">
    <source>
        <dbReference type="ARBA" id="ARBA00008591"/>
    </source>
</evidence>
<evidence type="ECO:0000313" key="3">
    <source>
        <dbReference type="EMBL" id="ACZ40531.1"/>
    </source>
</evidence>
<protein>
    <submittedName>
        <fullName evidence="3">Putative phosphate transport regulator</fullName>
    </submittedName>
</protein>
<dbReference type="PANTHER" id="PTHR37298">
    <property type="entry name" value="UPF0111 PROTEIN YKAA"/>
    <property type="match status" value="1"/>
</dbReference>
<dbReference type="InParanoid" id="D1C9N8"/>
<evidence type="ECO:0000256" key="2">
    <source>
        <dbReference type="SAM" id="Coils"/>
    </source>
</evidence>
<evidence type="ECO:0000313" key="4">
    <source>
        <dbReference type="Proteomes" id="UP000002027"/>
    </source>
</evidence>
<dbReference type="KEGG" id="sti:Sthe_3131"/>
<dbReference type="HOGENOM" id="CLU_086031_0_1_0"/>
<dbReference type="RefSeq" id="WP_012873566.1">
    <property type="nucleotide sequence ID" value="NC_013524.1"/>
</dbReference>
<reference evidence="4" key="1">
    <citation type="submission" date="2009-11" db="EMBL/GenBank/DDBJ databases">
        <title>The complete chromosome 2 of Sphaerobacter thermophilus DSM 20745.</title>
        <authorList>
            <person name="Lucas S."/>
            <person name="Copeland A."/>
            <person name="Lapidus A."/>
            <person name="Glavina del Rio T."/>
            <person name="Dalin E."/>
            <person name="Tice H."/>
            <person name="Bruce D."/>
            <person name="Goodwin L."/>
            <person name="Pitluck S."/>
            <person name="Kyrpides N."/>
            <person name="Mavromatis K."/>
            <person name="Ivanova N."/>
            <person name="Mikhailova N."/>
            <person name="LaButti K.M."/>
            <person name="Clum A."/>
            <person name="Sun H.I."/>
            <person name="Brettin T."/>
            <person name="Detter J.C."/>
            <person name="Han C."/>
            <person name="Larimer F."/>
            <person name="Land M."/>
            <person name="Hauser L."/>
            <person name="Markowitz V."/>
            <person name="Cheng J.F."/>
            <person name="Hugenholtz P."/>
            <person name="Woyke T."/>
            <person name="Wu D."/>
            <person name="Steenblock K."/>
            <person name="Schneider S."/>
            <person name="Pukall R."/>
            <person name="Goeker M."/>
            <person name="Klenk H.P."/>
            <person name="Eisen J.A."/>
        </authorList>
    </citation>
    <scope>NUCLEOTIDE SEQUENCE [LARGE SCALE GENOMIC DNA]</scope>
    <source>
        <strain evidence="4">ATCC 49802 / DSM 20745 / S 6022</strain>
    </source>
</reference>
<dbReference type="InterPro" id="IPR018445">
    <property type="entry name" value="Put_Phosphate_transp_reg"/>
</dbReference>
<dbReference type="Proteomes" id="UP000002027">
    <property type="component" value="Chromosome 2"/>
</dbReference>
<dbReference type="InterPro" id="IPR038078">
    <property type="entry name" value="PhoU-like_sf"/>
</dbReference>
<dbReference type="PANTHER" id="PTHR37298:SF1">
    <property type="entry name" value="UPF0111 PROTEIN YKAA"/>
    <property type="match status" value="1"/>
</dbReference>
<comment type="similarity">
    <text evidence="1">Belongs to the UPF0111 family.</text>
</comment>
<proteinExistence type="inferred from homology"/>
<dbReference type="FunCoup" id="D1C9N8">
    <property type="interactions" value="112"/>
</dbReference>
<organism evidence="3 4">
    <name type="scientific">Sphaerobacter thermophilus (strain ATCC 49802 / DSM 20745 / KCCM 41009 / NCIMB 13125 / S 6022)</name>
    <dbReference type="NCBI Taxonomy" id="479434"/>
    <lineage>
        <taxon>Bacteria</taxon>
        <taxon>Pseudomonadati</taxon>
        <taxon>Thermomicrobiota</taxon>
        <taxon>Thermomicrobia</taxon>
        <taxon>Sphaerobacterales</taxon>
        <taxon>Sphaerobacterineae</taxon>
        <taxon>Sphaerobacteraceae</taxon>
        <taxon>Sphaerobacter</taxon>
    </lineage>
</organism>
<keyword evidence="4" id="KW-1185">Reference proteome</keyword>
<dbReference type="Gene3D" id="1.20.58.220">
    <property type="entry name" value="Phosphate transport system protein phou homolog 2, domain 2"/>
    <property type="match status" value="1"/>
</dbReference>
<dbReference type="EMBL" id="CP001824">
    <property type="protein sequence ID" value="ACZ40531.1"/>
    <property type="molecule type" value="Genomic_DNA"/>
</dbReference>